<gene>
    <name evidence="1" type="ORF">DSCA_35480</name>
</gene>
<name>A0A5K7YLD1_9BACT</name>
<evidence type="ECO:0000313" key="1">
    <source>
        <dbReference type="EMBL" id="BBO69618.1"/>
    </source>
</evidence>
<reference evidence="1 2" key="1">
    <citation type="submission" date="2019-11" db="EMBL/GenBank/DDBJ databases">
        <title>Comparative genomics of hydrocarbon-degrading Desulfosarcina strains.</title>
        <authorList>
            <person name="Watanabe M."/>
            <person name="Kojima H."/>
            <person name="Fukui M."/>
        </authorList>
    </citation>
    <scope>NUCLEOTIDE SEQUENCE [LARGE SCALE GENOMIC DNA]</scope>
    <source>
        <strain evidence="1 2">PL12</strain>
    </source>
</reference>
<protein>
    <submittedName>
        <fullName evidence="1">Uncharacterized protein</fullName>
    </submittedName>
</protein>
<organism evidence="1 2">
    <name type="scientific">Desulfosarcina alkanivorans</name>
    <dbReference type="NCBI Taxonomy" id="571177"/>
    <lineage>
        <taxon>Bacteria</taxon>
        <taxon>Pseudomonadati</taxon>
        <taxon>Thermodesulfobacteriota</taxon>
        <taxon>Desulfobacteria</taxon>
        <taxon>Desulfobacterales</taxon>
        <taxon>Desulfosarcinaceae</taxon>
        <taxon>Desulfosarcina</taxon>
    </lineage>
</organism>
<dbReference type="EMBL" id="AP021874">
    <property type="protein sequence ID" value="BBO69618.1"/>
    <property type="molecule type" value="Genomic_DNA"/>
</dbReference>
<proteinExistence type="predicted"/>
<dbReference type="Proteomes" id="UP000427906">
    <property type="component" value="Chromosome"/>
</dbReference>
<dbReference type="AlphaFoldDB" id="A0A5K7YLD1"/>
<accession>A0A5K7YLD1</accession>
<evidence type="ECO:0000313" key="2">
    <source>
        <dbReference type="Proteomes" id="UP000427906"/>
    </source>
</evidence>
<dbReference type="KEGG" id="dalk:DSCA_35480"/>
<keyword evidence="2" id="KW-1185">Reference proteome</keyword>
<sequence length="155" mass="17453">MAADLTLFVEKQDDVFHIRAVGAYETEEFSIDPRSGFTRKLVQMKHMIVRPQTLSGLQPELVYFDCDLYGLNLNFINHFNQAGTTAFVATIFSRQAGEAAAQTMIRFFRSLCNGESPSQALCLARKTLYDATALEGGDNVTAVRRAFPFRVYRLI</sequence>